<sequence length="168" mass="19048">MTFGKTRATDETDQRSVPLPTELKHAYSAEEAVGVVKQHLDGRIVLDGLAHLRSFLALNFDDQVLNKVRDGEWLLIKPEAYYFDYTPFKEAFKQQRVMEMMASPPPQVKEAMQHMFLMTSDVEDALPSRRYYATINGQKGQRRVDALGIAQIPEPAKGAQVNLHVLES</sequence>
<dbReference type="Proteomes" id="UP000443000">
    <property type="component" value="Unassembled WGS sequence"/>
</dbReference>
<dbReference type="AlphaFoldDB" id="A0A6G1W8I5"/>
<dbReference type="Proteomes" id="UP000713985">
    <property type="component" value="Unassembled WGS sequence"/>
</dbReference>
<reference evidence="3 4" key="1">
    <citation type="submission" date="2019-10" db="EMBL/GenBank/DDBJ databases">
        <title>Evaluation of single-gene subtyping targets for Pseudomonas.</title>
        <authorList>
            <person name="Reichler S.J."/>
            <person name="Orsi R.H."/>
            <person name="Wiedmann M."/>
            <person name="Martin N.H."/>
            <person name="Murphy S.I."/>
        </authorList>
    </citation>
    <scope>NUCLEOTIDE SEQUENCE [LARGE SCALE GENOMIC DNA]</scope>
    <source>
        <strain evidence="1 4">FSL R10-0802</strain>
        <strain evidence="2 3">FSL R10-1594</strain>
    </source>
</reference>
<proteinExistence type="predicted"/>
<dbReference type="RefSeq" id="WP_153405347.1">
    <property type="nucleotide sequence ID" value="NZ_WIVT01000026.1"/>
</dbReference>
<name>A0A6G1W8I5_9PSED</name>
<organism evidence="2 3">
    <name type="scientific">Pseudomonas helleri</name>
    <dbReference type="NCBI Taxonomy" id="1608996"/>
    <lineage>
        <taxon>Bacteria</taxon>
        <taxon>Pseudomonadati</taxon>
        <taxon>Pseudomonadota</taxon>
        <taxon>Gammaproteobacteria</taxon>
        <taxon>Pseudomonadales</taxon>
        <taxon>Pseudomonadaceae</taxon>
        <taxon>Pseudomonas</taxon>
    </lineage>
</organism>
<comment type="caution">
    <text evidence="2">The sequence shown here is derived from an EMBL/GenBank/DDBJ whole genome shotgun (WGS) entry which is preliminary data.</text>
</comment>
<evidence type="ECO:0000313" key="3">
    <source>
        <dbReference type="Proteomes" id="UP000443000"/>
    </source>
</evidence>
<evidence type="ECO:0000313" key="2">
    <source>
        <dbReference type="EMBL" id="MQU18389.1"/>
    </source>
</evidence>
<dbReference type="EMBL" id="WIVT01000026">
    <property type="protein sequence ID" value="MQU18389.1"/>
    <property type="molecule type" value="Genomic_DNA"/>
</dbReference>
<evidence type="ECO:0000313" key="1">
    <source>
        <dbReference type="EMBL" id="MQT27358.1"/>
    </source>
</evidence>
<gene>
    <name evidence="2" type="ORF">GHN41_18325</name>
    <name evidence="1" type="ORF">GHN94_16180</name>
</gene>
<dbReference type="EMBL" id="WIWP01000031">
    <property type="protein sequence ID" value="MQT27358.1"/>
    <property type="molecule type" value="Genomic_DNA"/>
</dbReference>
<dbReference type="OrthoDB" id="6876807at2"/>
<keyword evidence="4" id="KW-1185">Reference proteome</keyword>
<evidence type="ECO:0000313" key="4">
    <source>
        <dbReference type="Proteomes" id="UP000713985"/>
    </source>
</evidence>
<accession>A0A6G1W8I5</accession>
<protein>
    <submittedName>
        <fullName evidence="2">Uncharacterized protein</fullName>
    </submittedName>
</protein>